<dbReference type="SUPFAM" id="SSF46894">
    <property type="entry name" value="C-terminal effector domain of the bipartite response regulators"/>
    <property type="match status" value="1"/>
</dbReference>
<dbReference type="RefSeq" id="WP_345365598.1">
    <property type="nucleotide sequence ID" value="NZ_BAABHJ010000039.1"/>
</dbReference>
<evidence type="ECO:0008006" key="3">
    <source>
        <dbReference type="Google" id="ProtNLM"/>
    </source>
</evidence>
<name>A0ABP8TXP2_9ACTN</name>
<gene>
    <name evidence="1" type="ORF">GCM10023195_77510</name>
</gene>
<protein>
    <recommendedName>
        <fullName evidence="3">HTH luxR-type domain-containing protein</fullName>
    </recommendedName>
</protein>
<reference evidence="2" key="1">
    <citation type="journal article" date="2019" name="Int. J. Syst. Evol. Microbiol.">
        <title>The Global Catalogue of Microorganisms (GCM) 10K type strain sequencing project: providing services to taxonomists for standard genome sequencing and annotation.</title>
        <authorList>
            <consortium name="The Broad Institute Genomics Platform"/>
            <consortium name="The Broad Institute Genome Sequencing Center for Infectious Disease"/>
            <person name="Wu L."/>
            <person name="Ma J."/>
        </authorList>
    </citation>
    <scope>NUCLEOTIDE SEQUENCE [LARGE SCALE GENOMIC DNA]</scope>
    <source>
        <strain evidence="2">JCM 17938</strain>
    </source>
</reference>
<comment type="caution">
    <text evidence="1">The sequence shown here is derived from an EMBL/GenBank/DDBJ whole genome shotgun (WGS) entry which is preliminary data.</text>
</comment>
<evidence type="ECO:0000313" key="1">
    <source>
        <dbReference type="EMBL" id="GAA4617364.1"/>
    </source>
</evidence>
<dbReference type="Proteomes" id="UP001500212">
    <property type="component" value="Unassembled WGS sequence"/>
</dbReference>
<keyword evidence="2" id="KW-1185">Reference proteome</keyword>
<sequence length="298" mass="32527">MTTTTPPSGRSCTRPAQTPSQHCAMLAVDIAAFGTRQDDDVQQHLRHALYRIIEHACQNAGLPPAICHREDRGDGILLITPPCISPETLIDSLASHIKAGIARHNKVANATGRLRLRMAVHAGPVRFDPNGASGQALIHLFRLLEAPAFKNAFDTTRSSFAIAVSHRLYEDVVRHGPGLIDPTTYRPITITLKETQAPAWICLSPSTTGSRQGATMLTRQPATTPTLTDGDIDTAWLIATGWTRERLANELGISPREAETRICRTLAKLCLADPADIAIALTQRLHDKHLPHAIREHC</sequence>
<accession>A0ABP8TXP2</accession>
<dbReference type="EMBL" id="BAABHJ010000039">
    <property type="protein sequence ID" value="GAA4617364.1"/>
    <property type="molecule type" value="Genomic_DNA"/>
</dbReference>
<dbReference type="InterPro" id="IPR036388">
    <property type="entry name" value="WH-like_DNA-bd_sf"/>
</dbReference>
<dbReference type="InterPro" id="IPR016032">
    <property type="entry name" value="Sig_transdc_resp-reg_C-effctor"/>
</dbReference>
<evidence type="ECO:0000313" key="2">
    <source>
        <dbReference type="Proteomes" id="UP001500212"/>
    </source>
</evidence>
<dbReference type="Gene3D" id="1.10.10.10">
    <property type="entry name" value="Winged helix-like DNA-binding domain superfamily/Winged helix DNA-binding domain"/>
    <property type="match status" value="1"/>
</dbReference>
<organism evidence="1 2">
    <name type="scientific">Actinoallomurus liliacearum</name>
    <dbReference type="NCBI Taxonomy" id="1080073"/>
    <lineage>
        <taxon>Bacteria</taxon>
        <taxon>Bacillati</taxon>
        <taxon>Actinomycetota</taxon>
        <taxon>Actinomycetes</taxon>
        <taxon>Streptosporangiales</taxon>
        <taxon>Thermomonosporaceae</taxon>
        <taxon>Actinoallomurus</taxon>
    </lineage>
</organism>
<proteinExistence type="predicted"/>